<evidence type="ECO:0000256" key="3">
    <source>
        <dbReference type="ARBA" id="ARBA00022448"/>
    </source>
</evidence>
<keyword evidence="4" id="KW-0138">CF(0)</keyword>
<dbReference type="Gene3D" id="1.20.120.220">
    <property type="entry name" value="ATP synthase, F0 complex, subunit A"/>
    <property type="match status" value="1"/>
</dbReference>
<dbReference type="PROSITE" id="PS00449">
    <property type="entry name" value="ATPASE_A"/>
    <property type="match status" value="1"/>
</dbReference>
<accession>Q9G404</accession>
<comment type="similarity">
    <text evidence="2">Belongs to the ATPase A chain family.</text>
</comment>
<feature type="transmembrane region" description="Helical" evidence="12">
    <location>
        <begin position="155"/>
        <end position="173"/>
    </location>
</feature>
<evidence type="ECO:0000256" key="2">
    <source>
        <dbReference type="ARBA" id="ARBA00006810"/>
    </source>
</evidence>
<dbReference type="InterPro" id="IPR000568">
    <property type="entry name" value="ATP_synth_F0_asu"/>
</dbReference>
<keyword evidence="13" id="KW-0496">Mitochondrion</keyword>
<organism evidence="13">
    <name type="scientific">Lithobius maqinensis</name>
    <dbReference type="NCBI Taxonomy" id="2250572"/>
    <lineage>
        <taxon>Eukaryota</taxon>
        <taxon>Metazoa</taxon>
        <taxon>Ecdysozoa</taxon>
        <taxon>Arthropoda</taxon>
        <taxon>Myriapoda</taxon>
        <taxon>Chilopoda</taxon>
        <taxon>Pleurostigmophora</taxon>
        <taxon>Lithobiomorpha</taxon>
        <taxon>Lithobiidae</taxon>
        <taxon>Lithobius</taxon>
    </lineage>
</organism>
<dbReference type="GO" id="GO:0046933">
    <property type="term" value="F:proton-transporting ATP synthase activity, rotational mechanism"/>
    <property type="evidence" value="ECO:0007669"/>
    <property type="project" value="TreeGrafter"/>
</dbReference>
<evidence type="ECO:0000256" key="1">
    <source>
        <dbReference type="ARBA" id="ARBA00004141"/>
    </source>
</evidence>
<keyword evidence="9 12" id="KW-0472">Membrane</keyword>
<dbReference type="InterPro" id="IPR023011">
    <property type="entry name" value="ATP_synth_F0_asu_AS"/>
</dbReference>
<evidence type="ECO:0000256" key="12">
    <source>
        <dbReference type="SAM" id="Phobius"/>
    </source>
</evidence>
<reference evidence="13" key="1">
    <citation type="journal article" date="2000" name="Proc. Natl. Acad. Sci. U.S.A.">
        <title>A novel type of RNA editing occurs in the mitochondrial tRNAs of the centipede Lithobius forficatus.</title>
        <authorList>
            <person name="Lavrov D.V."/>
            <person name="Brown W.M."/>
            <person name="Boore J.L."/>
        </authorList>
    </citation>
    <scope>NUCLEOTIDE SEQUENCE</scope>
</reference>
<dbReference type="NCBIfam" id="TIGR01131">
    <property type="entry name" value="ATP_synt_6_or_A"/>
    <property type="match status" value="1"/>
</dbReference>
<dbReference type="Pfam" id="PF00119">
    <property type="entry name" value="ATP-synt_A"/>
    <property type="match status" value="1"/>
</dbReference>
<evidence type="ECO:0000256" key="4">
    <source>
        <dbReference type="ARBA" id="ARBA00022547"/>
    </source>
</evidence>
<evidence type="ECO:0000256" key="8">
    <source>
        <dbReference type="ARBA" id="ARBA00023065"/>
    </source>
</evidence>
<evidence type="ECO:0000256" key="10">
    <source>
        <dbReference type="ARBA" id="ARBA00023310"/>
    </source>
</evidence>
<dbReference type="PANTHER" id="PTHR11410:SF0">
    <property type="entry name" value="ATP SYNTHASE SUBUNIT A"/>
    <property type="match status" value="1"/>
</dbReference>
<dbReference type="GO" id="GO:0045259">
    <property type="term" value="C:proton-transporting ATP synthase complex"/>
    <property type="evidence" value="ECO:0007669"/>
    <property type="project" value="UniProtKB-KW"/>
</dbReference>
<keyword evidence="6" id="KW-0375">Hydrogen ion transport</keyword>
<dbReference type="PANTHER" id="PTHR11410">
    <property type="entry name" value="ATP SYNTHASE SUBUNIT A"/>
    <property type="match status" value="1"/>
</dbReference>
<keyword evidence="10" id="KW-0066">ATP synthesis</keyword>
<feature type="transmembrane region" description="Helical" evidence="12">
    <location>
        <begin position="67"/>
        <end position="91"/>
    </location>
</feature>
<evidence type="ECO:0000256" key="11">
    <source>
        <dbReference type="RuleBase" id="RU004450"/>
    </source>
</evidence>
<dbReference type="CTD" id="4508"/>
<dbReference type="EMBL" id="AF309492">
    <property type="protein sequence ID" value="AAG39989.1"/>
    <property type="molecule type" value="Genomic_DNA"/>
</dbReference>
<dbReference type="CDD" id="cd00310">
    <property type="entry name" value="ATP-synt_Fo_a_6"/>
    <property type="match status" value="1"/>
</dbReference>
<evidence type="ECO:0000256" key="9">
    <source>
        <dbReference type="ARBA" id="ARBA00023136"/>
    </source>
</evidence>
<keyword evidence="5 12" id="KW-0812">Transmembrane</keyword>
<feature type="transmembrane region" description="Helical" evidence="12">
    <location>
        <begin position="97"/>
        <end position="117"/>
    </location>
</feature>
<dbReference type="InterPro" id="IPR045083">
    <property type="entry name" value="ATP_synth_F0_asu_bact/mt"/>
</dbReference>
<geneLocation type="mitochondrion" evidence="13"/>
<dbReference type="SUPFAM" id="SSF81336">
    <property type="entry name" value="F1F0 ATP synthase subunit A"/>
    <property type="match status" value="1"/>
</dbReference>
<dbReference type="InterPro" id="IPR035908">
    <property type="entry name" value="F0_ATP_A_sf"/>
</dbReference>
<evidence type="ECO:0000313" key="13">
    <source>
        <dbReference type="EMBL" id="AAG39989.1"/>
    </source>
</evidence>
<protein>
    <recommendedName>
        <fullName evidence="11">ATP synthase subunit a</fullName>
    </recommendedName>
</protein>
<evidence type="ECO:0000256" key="7">
    <source>
        <dbReference type="ARBA" id="ARBA00022989"/>
    </source>
</evidence>
<evidence type="ECO:0000256" key="6">
    <source>
        <dbReference type="ARBA" id="ARBA00022781"/>
    </source>
</evidence>
<keyword evidence="3" id="KW-0813">Transport</keyword>
<proteinExistence type="inferred from homology"/>
<keyword evidence="8" id="KW-0406">Ion transport</keyword>
<keyword evidence="7 12" id="KW-1133">Transmembrane helix</keyword>
<name>Q9G404_9MYRI</name>
<dbReference type="PRINTS" id="PR00123">
    <property type="entry name" value="ATPASEA"/>
</dbReference>
<dbReference type="AlphaFoldDB" id="Q9G404"/>
<feature type="transmembrane region" description="Helical" evidence="12">
    <location>
        <begin position="20"/>
        <end position="39"/>
    </location>
</feature>
<sequence>MMTNLFSVFDPSSTIFNLQLNWLSTFLGLMLIPYIYWMIPTRISIMFYSVTTTLNSEFKLLSNTKGLNALTIPLILLIMFNNSLGLVPYVFTSTSHMAMTLTLALPLWLSFMLFGWINNMNHMFTHLVPQGTPGPLMMFMVLIETVSNVIRPGTLAIRLAANMIAGHLLLTLLGNQGPSMSLVMLSGLVFAQILLLLLESAVALIQSYVFVVLSVLYSSEVY</sequence>
<comment type="subcellular location">
    <subcellularLocation>
        <location evidence="1">Membrane</location>
        <topology evidence="1">Multi-pass membrane protein</topology>
    </subcellularLocation>
    <subcellularLocation>
        <location evidence="11">Mitochondrion inner membrane</location>
        <topology evidence="11">Multi-pass membrane protein</topology>
    </subcellularLocation>
</comment>
<dbReference type="GO" id="GO:0005743">
    <property type="term" value="C:mitochondrial inner membrane"/>
    <property type="evidence" value="ECO:0007669"/>
    <property type="project" value="UniProtKB-SubCell"/>
</dbReference>
<evidence type="ECO:0000256" key="5">
    <source>
        <dbReference type="ARBA" id="ARBA00022692"/>
    </source>
</evidence>
<feature type="transmembrane region" description="Helical" evidence="12">
    <location>
        <begin position="185"/>
        <end position="217"/>
    </location>
</feature>
<gene>
    <name evidence="13" type="primary">atp6</name>
</gene>